<evidence type="ECO:0000313" key="2">
    <source>
        <dbReference type="Proteomes" id="UP000016496"/>
    </source>
</evidence>
<evidence type="ECO:0000313" key="1">
    <source>
        <dbReference type="EMBL" id="ERI84456.1"/>
    </source>
</evidence>
<dbReference type="HOGENOM" id="CLU_3076908_0_0_10"/>
<dbReference type="AlphaFoldDB" id="U2DX84"/>
<dbReference type="InterPro" id="IPR010133">
    <property type="entry name" value="Bacteriocin_signal_seq"/>
</dbReference>
<organism evidence="1 2">
    <name type="scientific">Bacteroides pyogenes F0041</name>
    <dbReference type="NCBI Taxonomy" id="1321819"/>
    <lineage>
        <taxon>Bacteria</taxon>
        <taxon>Pseudomonadati</taxon>
        <taxon>Bacteroidota</taxon>
        <taxon>Bacteroidia</taxon>
        <taxon>Bacteroidales</taxon>
        <taxon>Bacteroidaceae</taxon>
        <taxon>Bacteroides</taxon>
    </lineage>
</organism>
<dbReference type="NCBIfam" id="TIGR01847">
    <property type="entry name" value="bacteriocin_sig"/>
    <property type="match status" value="1"/>
</dbReference>
<accession>U2DX84</accession>
<reference evidence="1 2" key="1">
    <citation type="submission" date="2013-08" db="EMBL/GenBank/DDBJ databases">
        <authorList>
            <person name="Weinstock G."/>
            <person name="Sodergren E."/>
            <person name="Wylie T."/>
            <person name="Fulton L."/>
            <person name="Fulton R."/>
            <person name="Fronick C."/>
            <person name="O'Laughlin M."/>
            <person name="Godfrey J."/>
            <person name="Miner T."/>
            <person name="Herter B."/>
            <person name="Appelbaum E."/>
            <person name="Cordes M."/>
            <person name="Lek S."/>
            <person name="Wollam A."/>
            <person name="Pepin K.H."/>
            <person name="Palsikar V.B."/>
            <person name="Mitreva M."/>
            <person name="Wilson R.K."/>
        </authorList>
    </citation>
    <scope>NUCLEOTIDE SEQUENCE [LARGE SCALE GENOMIC DNA]</scope>
    <source>
        <strain evidence="1 2">F0041</strain>
    </source>
</reference>
<dbReference type="EMBL" id="AWSV01000124">
    <property type="protein sequence ID" value="ERI84456.1"/>
    <property type="molecule type" value="Genomic_DNA"/>
</dbReference>
<dbReference type="Proteomes" id="UP000016496">
    <property type="component" value="Unassembled WGS sequence"/>
</dbReference>
<sequence length="52" mass="6164">MENKHMRSLTEQELQTIYGGNIFKSIWNWIKEHIFLETSGDPNARIRGGIRF</sequence>
<proteinExistence type="predicted"/>
<name>U2DX84_9BACE</name>
<protein>
    <submittedName>
        <fullName evidence="1">Bacteriocin-type signal sequence</fullName>
    </submittedName>
</protein>
<comment type="caution">
    <text evidence="1">The sequence shown here is derived from an EMBL/GenBank/DDBJ whole genome shotgun (WGS) entry which is preliminary data.</text>
</comment>
<gene>
    <name evidence="1" type="ORF">HMPREF1981_02378</name>
</gene>